<name>Q24SE8_DESHY</name>
<evidence type="ECO:0000313" key="1">
    <source>
        <dbReference type="EMBL" id="BAE85044.1"/>
    </source>
</evidence>
<reference evidence="1 2" key="1">
    <citation type="journal article" date="2006" name="J. Bacteriol.">
        <title>Complete genome sequence of the dehalorespiring bacterium Desulfitobacterium hafniense Y51 and comparison with Dehalococcoides ethenogenes 195.</title>
        <authorList>
            <person name="Nonaka H."/>
            <person name="Keresztes G."/>
            <person name="Shinoda Y."/>
            <person name="Ikenaga Y."/>
            <person name="Abe M."/>
            <person name="Naito K."/>
            <person name="Inatomi K."/>
            <person name="Furukawa K."/>
            <person name="Inui M."/>
            <person name="Yukawa H."/>
        </authorList>
    </citation>
    <scope>NUCLEOTIDE SEQUENCE [LARGE SCALE GENOMIC DNA]</scope>
    <source>
        <strain evidence="1 2">Y51</strain>
    </source>
</reference>
<organism evidence="1 2">
    <name type="scientific">Desulfitobacterium hafniense (strain Y51)</name>
    <dbReference type="NCBI Taxonomy" id="138119"/>
    <lineage>
        <taxon>Bacteria</taxon>
        <taxon>Bacillati</taxon>
        <taxon>Bacillota</taxon>
        <taxon>Clostridia</taxon>
        <taxon>Eubacteriales</taxon>
        <taxon>Desulfitobacteriaceae</taxon>
        <taxon>Desulfitobacterium</taxon>
    </lineage>
</organism>
<protein>
    <submittedName>
        <fullName evidence="1">Uncharacterized protein</fullName>
    </submittedName>
</protein>
<accession>Q24SE8</accession>
<dbReference type="EMBL" id="AP008230">
    <property type="protein sequence ID" value="BAE85044.1"/>
    <property type="molecule type" value="Genomic_DNA"/>
</dbReference>
<gene>
    <name evidence="1" type="ordered locus">DSY3255</name>
</gene>
<dbReference type="STRING" id="138119.DSY3255"/>
<proteinExistence type="predicted"/>
<dbReference type="AlphaFoldDB" id="Q24SE8"/>
<dbReference type="KEGG" id="dsy:DSY3255"/>
<sequence>MEGVIYEPGQEFWHCLQHAGSRSQLHCSYPLFLYCLFGKLNTILHPFENFRHHHHLKQYRLSVLDHYDCLFLMPIKKGAQL</sequence>
<evidence type="ECO:0000313" key="2">
    <source>
        <dbReference type="Proteomes" id="UP000001946"/>
    </source>
</evidence>
<dbReference type="HOGENOM" id="CLU_2568261_0_0_9"/>
<dbReference type="Proteomes" id="UP000001946">
    <property type="component" value="Chromosome"/>
</dbReference>
<keyword evidence="2" id="KW-1185">Reference proteome</keyword>